<name>A0A8E2JDS0_9PEZI</name>
<evidence type="ECO:0000256" key="2">
    <source>
        <dbReference type="ARBA" id="ARBA00023015"/>
    </source>
</evidence>
<dbReference type="GO" id="GO:0000981">
    <property type="term" value="F:DNA-binding transcription factor activity, RNA polymerase II-specific"/>
    <property type="evidence" value="ECO:0007669"/>
    <property type="project" value="TreeGrafter"/>
</dbReference>
<accession>A0A8E2JDS0</accession>
<evidence type="ECO:0000256" key="4">
    <source>
        <dbReference type="ARBA" id="ARBA00023163"/>
    </source>
</evidence>
<dbReference type="GO" id="GO:0000976">
    <property type="term" value="F:transcription cis-regulatory region binding"/>
    <property type="evidence" value="ECO:0007669"/>
    <property type="project" value="TreeGrafter"/>
</dbReference>
<evidence type="ECO:0000259" key="6">
    <source>
        <dbReference type="Pfam" id="PF04082"/>
    </source>
</evidence>
<protein>
    <recommendedName>
        <fullName evidence="6">Xylanolytic transcriptional activator regulatory domain-containing protein</fullName>
    </recommendedName>
</protein>
<keyword evidence="3" id="KW-0238">DNA-binding</keyword>
<organism evidence="7 8">
    <name type="scientific">Lepidopterella palustris CBS 459.81</name>
    <dbReference type="NCBI Taxonomy" id="1314670"/>
    <lineage>
        <taxon>Eukaryota</taxon>
        <taxon>Fungi</taxon>
        <taxon>Dikarya</taxon>
        <taxon>Ascomycota</taxon>
        <taxon>Pezizomycotina</taxon>
        <taxon>Dothideomycetes</taxon>
        <taxon>Pleosporomycetidae</taxon>
        <taxon>Mytilinidiales</taxon>
        <taxon>Argynnaceae</taxon>
        <taxon>Lepidopterella</taxon>
    </lineage>
</organism>
<keyword evidence="8" id="KW-1185">Reference proteome</keyword>
<dbReference type="AlphaFoldDB" id="A0A8E2JDS0"/>
<keyword evidence="5" id="KW-0539">Nucleus</keyword>
<dbReference type="GO" id="GO:0008270">
    <property type="term" value="F:zinc ion binding"/>
    <property type="evidence" value="ECO:0007669"/>
    <property type="project" value="InterPro"/>
</dbReference>
<keyword evidence="2" id="KW-0805">Transcription regulation</keyword>
<evidence type="ECO:0000313" key="8">
    <source>
        <dbReference type="Proteomes" id="UP000250266"/>
    </source>
</evidence>
<gene>
    <name evidence="7" type="ORF">K432DRAFT_301475</name>
</gene>
<dbReference type="Proteomes" id="UP000250266">
    <property type="component" value="Unassembled WGS sequence"/>
</dbReference>
<dbReference type="InterPro" id="IPR007219">
    <property type="entry name" value="XnlR_reg_dom"/>
</dbReference>
<feature type="domain" description="Xylanolytic transcriptional activator regulatory" evidence="6">
    <location>
        <begin position="40"/>
        <end position="163"/>
    </location>
</feature>
<dbReference type="InterPro" id="IPR051089">
    <property type="entry name" value="prtT"/>
</dbReference>
<feature type="non-terminal residue" evidence="7">
    <location>
        <position position="166"/>
    </location>
</feature>
<evidence type="ECO:0000256" key="5">
    <source>
        <dbReference type="ARBA" id="ARBA00023242"/>
    </source>
</evidence>
<dbReference type="EMBL" id="KV745046">
    <property type="protein sequence ID" value="OCK78662.1"/>
    <property type="molecule type" value="Genomic_DNA"/>
</dbReference>
<keyword evidence="4" id="KW-0804">Transcription</keyword>
<evidence type="ECO:0000256" key="3">
    <source>
        <dbReference type="ARBA" id="ARBA00023125"/>
    </source>
</evidence>
<comment type="subcellular location">
    <subcellularLocation>
        <location evidence="1">Nucleus</location>
    </subcellularLocation>
</comment>
<dbReference type="OrthoDB" id="5226580at2759"/>
<evidence type="ECO:0000256" key="1">
    <source>
        <dbReference type="ARBA" id="ARBA00004123"/>
    </source>
</evidence>
<proteinExistence type="predicted"/>
<dbReference type="Pfam" id="PF04082">
    <property type="entry name" value="Fungal_trans"/>
    <property type="match status" value="1"/>
</dbReference>
<dbReference type="PANTHER" id="PTHR31845">
    <property type="entry name" value="FINGER DOMAIN PROTEIN, PUTATIVE-RELATED"/>
    <property type="match status" value="1"/>
</dbReference>
<dbReference type="GO" id="GO:0006351">
    <property type="term" value="P:DNA-templated transcription"/>
    <property type="evidence" value="ECO:0007669"/>
    <property type="project" value="InterPro"/>
</dbReference>
<dbReference type="PANTHER" id="PTHR31845:SF10">
    <property type="entry name" value="ZN(II)2CYS6 TRANSCRIPTION FACTOR (EUROFUNG)"/>
    <property type="match status" value="1"/>
</dbReference>
<dbReference type="GO" id="GO:0005634">
    <property type="term" value="C:nucleus"/>
    <property type="evidence" value="ECO:0007669"/>
    <property type="project" value="UniProtKB-SubCell"/>
</dbReference>
<reference evidence="7 8" key="1">
    <citation type="journal article" date="2016" name="Nat. Commun.">
        <title>Ectomycorrhizal ecology is imprinted in the genome of the dominant symbiotic fungus Cenococcum geophilum.</title>
        <authorList>
            <consortium name="DOE Joint Genome Institute"/>
            <person name="Peter M."/>
            <person name="Kohler A."/>
            <person name="Ohm R.A."/>
            <person name="Kuo A."/>
            <person name="Krutzmann J."/>
            <person name="Morin E."/>
            <person name="Arend M."/>
            <person name="Barry K.W."/>
            <person name="Binder M."/>
            <person name="Choi C."/>
            <person name="Clum A."/>
            <person name="Copeland A."/>
            <person name="Grisel N."/>
            <person name="Haridas S."/>
            <person name="Kipfer T."/>
            <person name="LaButti K."/>
            <person name="Lindquist E."/>
            <person name="Lipzen A."/>
            <person name="Maire R."/>
            <person name="Meier B."/>
            <person name="Mihaltcheva S."/>
            <person name="Molinier V."/>
            <person name="Murat C."/>
            <person name="Poggeler S."/>
            <person name="Quandt C.A."/>
            <person name="Sperisen C."/>
            <person name="Tritt A."/>
            <person name="Tisserant E."/>
            <person name="Crous P.W."/>
            <person name="Henrissat B."/>
            <person name="Nehls U."/>
            <person name="Egli S."/>
            <person name="Spatafora J.W."/>
            <person name="Grigoriev I.V."/>
            <person name="Martin F.M."/>
        </authorList>
    </citation>
    <scope>NUCLEOTIDE SEQUENCE [LARGE SCALE GENOMIC DNA]</scope>
    <source>
        <strain evidence="7 8">CBS 459.81</strain>
    </source>
</reference>
<sequence>DCITRGLLSIGDAENCVARYRAIKANLFPFVIIPSDWDTESFRCQAPFLFLAVLTAASENNPALQSSLAAQILSEVSRRVVIQSEKSLEILQGLLVHTCWYHYHFRKSSGQQLYLLLKIAVSLVVDLGIDKNPFGSFQPSSTARDDKTKLAAGKRALLGCFYLCSV</sequence>
<evidence type="ECO:0000313" key="7">
    <source>
        <dbReference type="EMBL" id="OCK78662.1"/>
    </source>
</evidence>